<reference evidence="2" key="2">
    <citation type="submission" date="2025-08" db="UniProtKB">
        <authorList>
            <consortium name="Ensembl"/>
        </authorList>
    </citation>
    <scope>IDENTIFICATION</scope>
    <source>
        <strain evidence="2">Thoroughbred</strain>
    </source>
</reference>
<reference evidence="2 3" key="1">
    <citation type="journal article" date="2009" name="Science">
        <title>Genome sequence, comparative analysis, and population genetics of the domestic horse.</title>
        <authorList>
            <consortium name="Broad Institute Genome Sequencing Platform"/>
            <consortium name="Broad Institute Whole Genome Assembly Team"/>
            <person name="Wade C.M."/>
            <person name="Giulotto E."/>
            <person name="Sigurdsson S."/>
            <person name="Zoli M."/>
            <person name="Gnerre S."/>
            <person name="Imsland F."/>
            <person name="Lear T.L."/>
            <person name="Adelson D.L."/>
            <person name="Bailey E."/>
            <person name="Bellone R.R."/>
            <person name="Bloecker H."/>
            <person name="Distl O."/>
            <person name="Edgar R.C."/>
            <person name="Garber M."/>
            <person name="Leeb T."/>
            <person name="Mauceli E."/>
            <person name="MacLeod J.N."/>
            <person name="Penedo M.C.T."/>
            <person name="Raison J.M."/>
            <person name="Sharpe T."/>
            <person name="Vogel J."/>
            <person name="Andersson L."/>
            <person name="Antczak D.F."/>
            <person name="Biagi T."/>
            <person name="Binns M.M."/>
            <person name="Chowdhary B.P."/>
            <person name="Coleman S.J."/>
            <person name="Della Valle G."/>
            <person name="Fryc S."/>
            <person name="Guerin G."/>
            <person name="Hasegawa T."/>
            <person name="Hill E.W."/>
            <person name="Jurka J."/>
            <person name="Kiialainen A."/>
            <person name="Lindgren G."/>
            <person name="Liu J."/>
            <person name="Magnani E."/>
            <person name="Mickelson J.R."/>
            <person name="Murray J."/>
            <person name="Nergadze S.G."/>
            <person name="Onofrio R."/>
            <person name="Pedroni S."/>
            <person name="Piras M.F."/>
            <person name="Raudsepp T."/>
            <person name="Rocchi M."/>
            <person name="Roeed K.H."/>
            <person name="Ryder O.A."/>
            <person name="Searle S."/>
            <person name="Skow L."/>
            <person name="Swinburne J.E."/>
            <person name="Syvaenen A.C."/>
            <person name="Tozaki T."/>
            <person name="Valberg S.J."/>
            <person name="Vaudin M."/>
            <person name="White J.R."/>
            <person name="Zody M.C."/>
            <person name="Lander E.S."/>
            <person name="Lindblad-Toh K."/>
        </authorList>
    </citation>
    <scope>NUCLEOTIDE SEQUENCE [LARGE SCALE GENOMIC DNA]</scope>
    <source>
        <strain evidence="2 3">Thoroughbred</strain>
    </source>
</reference>
<accession>A0A3Q2HS15</accession>
<keyword evidence="3" id="KW-1185">Reference proteome</keyword>
<feature type="region of interest" description="Disordered" evidence="1">
    <location>
        <begin position="1"/>
        <end position="110"/>
    </location>
</feature>
<protein>
    <submittedName>
        <fullName evidence="2">Uncharacterized protein</fullName>
    </submittedName>
</protein>
<dbReference type="OMA" id="PWFWWVE"/>
<proteinExistence type="predicted"/>
<feature type="compositionally biased region" description="Low complexity" evidence="1">
    <location>
        <begin position="91"/>
        <end position="110"/>
    </location>
</feature>
<evidence type="ECO:0000313" key="2">
    <source>
        <dbReference type="Ensembl" id="ENSECAP00000037749.1"/>
    </source>
</evidence>
<dbReference type="Bgee" id="ENSECAG00000027825">
    <property type="expression patterns" value="Expressed in zone of skin and 3 other cell types or tissues"/>
</dbReference>
<evidence type="ECO:0000256" key="1">
    <source>
        <dbReference type="SAM" id="MobiDB-lite"/>
    </source>
</evidence>
<dbReference type="Ensembl" id="ENSECAT00000053863.1">
    <property type="protein sequence ID" value="ENSECAP00000037749.1"/>
    <property type="gene ID" value="ENSECAG00000027825.1"/>
</dbReference>
<organism evidence="2 3">
    <name type="scientific">Equus caballus</name>
    <name type="common">Horse</name>
    <dbReference type="NCBI Taxonomy" id="9796"/>
    <lineage>
        <taxon>Eukaryota</taxon>
        <taxon>Metazoa</taxon>
        <taxon>Chordata</taxon>
        <taxon>Craniata</taxon>
        <taxon>Vertebrata</taxon>
        <taxon>Euteleostomi</taxon>
        <taxon>Mammalia</taxon>
        <taxon>Eutheria</taxon>
        <taxon>Laurasiatheria</taxon>
        <taxon>Perissodactyla</taxon>
        <taxon>Equidae</taxon>
        <taxon>Equus</taxon>
    </lineage>
</organism>
<dbReference type="PaxDb" id="9796-ENSECAP00000037749"/>
<dbReference type="GeneTree" id="ENSGT00940000172063"/>
<sequence length="202" mass="23045">MDWEQQTGTQQLDWEQPQEPQPPLDPHRIHSPPWNPHRSHSPPCSPHRSHSPPCSPHRSHSPPCSPHRSHSPLCHSSSRNRLAHSSTRACSSTRAHSSWSHSPHSWSRSPHSWSHSPHSWSRSPHSWSRSLRNNHSSPWFWWVEGGAGQRSRERKEGQVWTPLVQEPLYPCPGSGVMLGTWSLTGSCVCHLLTGKFWVFLAI</sequence>
<dbReference type="InParanoid" id="A0A3Q2HS15"/>
<dbReference type="Proteomes" id="UP000002281">
    <property type="component" value="Chromosome 12"/>
</dbReference>
<evidence type="ECO:0000313" key="3">
    <source>
        <dbReference type="Proteomes" id="UP000002281"/>
    </source>
</evidence>
<dbReference type="AlphaFoldDB" id="A0A3Q2HS15"/>
<name>A0A3Q2HS15_HORSE</name>
<reference evidence="2" key="3">
    <citation type="submission" date="2025-09" db="UniProtKB">
        <authorList>
            <consortium name="Ensembl"/>
        </authorList>
    </citation>
    <scope>IDENTIFICATION</scope>
    <source>
        <strain evidence="2">Thoroughbred</strain>
    </source>
</reference>